<dbReference type="Gene3D" id="3.80.10.10">
    <property type="entry name" value="Ribonuclease Inhibitor"/>
    <property type="match status" value="1"/>
</dbReference>
<keyword evidence="3" id="KW-1185">Reference proteome</keyword>
<comment type="caution">
    <text evidence="2">The sequence shown here is derived from an EMBL/GenBank/DDBJ whole genome shotgun (WGS) entry which is preliminary data.</text>
</comment>
<protein>
    <recommendedName>
        <fullName evidence="4">RNI-like protein</fullName>
    </recommendedName>
</protein>
<organism evidence="2 3">
    <name type="scientific">Armillaria borealis</name>
    <dbReference type="NCBI Taxonomy" id="47425"/>
    <lineage>
        <taxon>Eukaryota</taxon>
        <taxon>Fungi</taxon>
        <taxon>Dikarya</taxon>
        <taxon>Basidiomycota</taxon>
        <taxon>Agaricomycotina</taxon>
        <taxon>Agaricomycetes</taxon>
        <taxon>Agaricomycetidae</taxon>
        <taxon>Agaricales</taxon>
        <taxon>Marasmiineae</taxon>
        <taxon>Physalacriaceae</taxon>
        <taxon>Armillaria</taxon>
    </lineage>
</organism>
<evidence type="ECO:0000256" key="1">
    <source>
        <dbReference type="SAM" id="MobiDB-lite"/>
    </source>
</evidence>
<dbReference type="EMBL" id="JAUEPT010000020">
    <property type="protein sequence ID" value="KAK0444092.1"/>
    <property type="molecule type" value="Genomic_DNA"/>
</dbReference>
<sequence>MVSHGGTSRRPCFDRRRDVGLVLLPPPSTILMPRLPAVPSIDVQNPLYCPSVPATSFLNALRTQLNRPIRPSQKSHRKGRRHGSRFDPKVVVCSFTRLLGKVLLQDDSSPNATHSQTYNVDTGLVQLPWDISGSSLSKDTQSRSSRKRRLSDSFPEILHGPAKHAKSFVTFPTSDDSSAEDDEPATFLPLDLNRVWDSDLSPVKTQELVEKSEVSVEEQLADRIRMLEDFLYGPPIGPESPRGLGILIDRLDTLLPGIRLKERLSALRDKSHQGITDYMGEHGLLNSRVISILRTSEIRNLSLGNSLADEDGLNIDGRDVFSVFSKPNSFLFLSFLSLSGTLVHDFDLVHIQHLPRLSALLLNNTGIGNEAVYIITSLKRTLTHLSVATNPDIDNDAIPALLLLSRLSFLSIQDTSIDMPGLRRLAEVINHERRIIDIEIPGACEHYIDNLHEKYLLDIQPPLIHRASLCSQLSGAALKRNLLAHAMCNPTILAAGTKAEMKERLERILKVREMDILVAAMIPA</sequence>
<proteinExistence type="predicted"/>
<dbReference type="AlphaFoldDB" id="A0AA39MRM0"/>
<evidence type="ECO:0008006" key="4">
    <source>
        <dbReference type="Google" id="ProtNLM"/>
    </source>
</evidence>
<evidence type="ECO:0000313" key="3">
    <source>
        <dbReference type="Proteomes" id="UP001175226"/>
    </source>
</evidence>
<name>A0AA39MRM0_9AGAR</name>
<reference evidence="2" key="1">
    <citation type="submission" date="2023-06" db="EMBL/GenBank/DDBJ databases">
        <authorList>
            <consortium name="Lawrence Berkeley National Laboratory"/>
            <person name="Ahrendt S."/>
            <person name="Sahu N."/>
            <person name="Indic B."/>
            <person name="Wong-Bajracharya J."/>
            <person name="Merenyi Z."/>
            <person name="Ke H.-M."/>
            <person name="Monk M."/>
            <person name="Kocsube S."/>
            <person name="Drula E."/>
            <person name="Lipzen A."/>
            <person name="Balint B."/>
            <person name="Henrissat B."/>
            <person name="Andreopoulos B."/>
            <person name="Martin F.M."/>
            <person name="Harder C.B."/>
            <person name="Rigling D."/>
            <person name="Ford K.L."/>
            <person name="Foster G.D."/>
            <person name="Pangilinan J."/>
            <person name="Papanicolaou A."/>
            <person name="Barry K."/>
            <person name="LaButti K."/>
            <person name="Viragh M."/>
            <person name="Koriabine M."/>
            <person name="Yan M."/>
            <person name="Riley R."/>
            <person name="Champramary S."/>
            <person name="Plett K.L."/>
            <person name="Tsai I.J."/>
            <person name="Slot J."/>
            <person name="Sipos G."/>
            <person name="Plett J."/>
            <person name="Nagy L.G."/>
            <person name="Grigoriev I.V."/>
        </authorList>
    </citation>
    <scope>NUCLEOTIDE SEQUENCE</scope>
    <source>
        <strain evidence="2">FPL87.14</strain>
    </source>
</reference>
<dbReference type="Proteomes" id="UP001175226">
    <property type="component" value="Unassembled WGS sequence"/>
</dbReference>
<accession>A0AA39MRM0</accession>
<evidence type="ECO:0000313" key="2">
    <source>
        <dbReference type="EMBL" id="KAK0444092.1"/>
    </source>
</evidence>
<dbReference type="SUPFAM" id="SSF52047">
    <property type="entry name" value="RNI-like"/>
    <property type="match status" value="1"/>
</dbReference>
<gene>
    <name evidence="2" type="ORF">EV421DRAFT_1802027</name>
</gene>
<dbReference type="InterPro" id="IPR032675">
    <property type="entry name" value="LRR_dom_sf"/>
</dbReference>
<feature type="region of interest" description="Disordered" evidence="1">
    <location>
        <begin position="135"/>
        <end position="156"/>
    </location>
</feature>